<evidence type="ECO:0000259" key="8">
    <source>
        <dbReference type="PROSITE" id="PS50928"/>
    </source>
</evidence>
<protein>
    <submittedName>
        <fullName evidence="9">Sugar ABC transporter permease</fullName>
    </submittedName>
</protein>
<feature type="transmembrane region" description="Helical" evidence="7">
    <location>
        <begin position="221"/>
        <end position="244"/>
    </location>
</feature>
<feature type="transmembrane region" description="Helical" evidence="7">
    <location>
        <begin position="158"/>
        <end position="184"/>
    </location>
</feature>
<evidence type="ECO:0000256" key="2">
    <source>
        <dbReference type="ARBA" id="ARBA00022448"/>
    </source>
</evidence>
<comment type="caution">
    <text evidence="9">The sequence shown here is derived from an EMBL/GenBank/DDBJ whole genome shotgun (WGS) entry which is preliminary data.</text>
</comment>
<dbReference type="PANTHER" id="PTHR43227:SF3">
    <property type="entry name" value="BINDING-PROTEIN-DEPENDENT TRANSPORT SYSTEMS INNER MEMBRANE COMPONENT"/>
    <property type="match status" value="1"/>
</dbReference>
<organism evidence="9 10">
    <name type="scientific">Paracholeplasma vituli</name>
    <dbReference type="NCBI Taxonomy" id="69473"/>
    <lineage>
        <taxon>Bacteria</taxon>
        <taxon>Bacillati</taxon>
        <taxon>Mycoplasmatota</taxon>
        <taxon>Mollicutes</taxon>
        <taxon>Acholeplasmatales</taxon>
        <taxon>Acholeplasmataceae</taxon>
        <taxon>Paracholeplasma</taxon>
    </lineage>
</organism>
<evidence type="ECO:0000313" key="9">
    <source>
        <dbReference type="EMBL" id="MCU0104693.1"/>
    </source>
</evidence>
<dbReference type="CDD" id="cd06261">
    <property type="entry name" value="TM_PBP2"/>
    <property type="match status" value="1"/>
</dbReference>
<evidence type="ECO:0000256" key="5">
    <source>
        <dbReference type="ARBA" id="ARBA00022989"/>
    </source>
</evidence>
<keyword evidence="6 7" id="KW-0472">Membrane</keyword>
<dbReference type="EMBL" id="JAOEGN010000005">
    <property type="protein sequence ID" value="MCU0104693.1"/>
    <property type="molecule type" value="Genomic_DNA"/>
</dbReference>
<feature type="transmembrane region" description="Helical" evidence="7">
    <location>
        <begin position="256"/>
        <end position="281"/>
    </location>
</feature>
<comment type="subcellular location">
    <subcellularLocation>
        <location evidence="1">Cell membrane</location>
        <topology evidence="1">Multi-pass membrane protein</topology>
    </subcellularLocation>
</comment>
<keyword evidence="3" id="KW-1003">Cell membrane</keyword>
<name>A0ABT2PYF4_9MOLU</name>
<evidence type="ECO:0000256" key="1">
    <source>
        <dbReference type="ARBA" id="ARBA00004651"/>
    </source>
</evidence>
<dbReference type="Proteomes" id="UP001209076">
    <property type="component" value="Unassembled WGS sequence"/>
</dbReference>
<feature type="domain" description="ABC transmembrane type-1" evidence="8">
    <location>
        <begin position="77"/>
        <end position="281"/>
    </location>
</feature>
<feature type="transmembrane region" description="Helical" evidence="7">
    <location>
        <begin position="76"/>
        <end position="102"/>
    </location>
</feature>
<keyword evidence="10" id="KW-1185">Reference proteome</keyword>
<feature type="transmembrane region" description="Helical" evidence="7">
    <location>
        <begin position="20"/>
        <end position="43"/>
    </location>
</feature>
<sequence>MAKSRKRKPINQNLSAYLFLLPWIIGFLVFVLYPLFYTIILSFNNVVKDINGWNNTFTGLENYITAFVRNTNFTPLLIEFIIVELSYVPAILVLSLILAILLNTKIKFRSGFRLIFFFPVVVMSGPVLSQLGSSRATELIDVSSILVFRMIANYSDTLAGVLVGIFNNFSTILWFTGIPIVLFLNGLQKINSQLFEAAQIDGANSWQMLWKISLPNLKSTALVVGIFTVVQIAIFEINPMYAFIIRTINDNYTNGLGFAAAVVLIYSFVVLLFIVLIFFLLRERDKDVYKETLQEKQQKFVKRLQRQQHRHRYQNETVKEFVNRMIKRRKEKNHVE</sequence>
<dbReference type="PANTHER" id="PTHR43227">
    <property type="entry name" value="BLL4140 PROTEIN"/>
    <property type="match status" value="1"/>
</dbReference>
<evidence type="ECO:0000313" key="10">
    <source>
        <dbReference type="Proteomes" id="UP001209076"/>
    </source>
</evidence>
<gene>
    <name evidence="9" type="ORF">N7603_03390</name>
</gene>
<evidence type="ECO:0000256" key="7">
    <source>
        <dbReference type="SAM" id="Phobius"/>
    </source>
</evidence>
<proteinExistence type="predicted"/>
<accession>A0ABT2PYF4</accession>
<evidence type="ECO:0000256" key="4">
    <source>
        <dbReference type="ARBA" id="ARBA00022692"/>
    </source>
</evidence>
<dbReference type="Gene3D" id="1.10.3720.10">
    <property type="entry name" value="MetI-like"/>
    <property type="match status" value="1"/>
</dbReference>
<dbReference type="InterPro" id="IPR050809">
    <property type="entry name" value="UgpAE/MalFG_permease"/>
</dbReference>
<dbReference type="SUPFAM" id="SSF161098">
    <property type="entry name" value="MetI-like"/>
    <property type="match status" value="1"/>
</dbReference>
<evidence type="ECO:0000256" key="3">
    <source>
        <dbReference type="ARBA" id="ARBA00022475"/>
    </source>
</evidence>
<dbReference type="RefSeq" id="WP_262095941.1">
    <property type="nucleotide sequence ID" value="NZ_JAOEGN010000005.1"/>
</dbReference>
<dbReference type="InterPro" id="IPR000515">
    <property type="entry name" value="MetI-like"/>
</dbReference>
<keyword evidence="5 7" id="KW-1133">Transmembrane helix</keyword>
<feature type="transmembrane region" description="Helical" evidence="7">
    <location>
        <begin position="114"/>
        <end position="132"/>
    </location>
</feature>
<keyword evidence="2" id="KW-0813">Transport</keyword>
<evidence type="ECO:0000256" key="6">
    <source>
        <dbReference type="ARBA" id="ARBA00023136"/>
    </source>
</evidence>
<reference evidence="10" key="1">
    <citation type="submission" date="2023-07" db="EMBL/GenBank/DDBJ databases">
        <title>Novel Mycoplasma species identified in domestic and wild animals.</title>
        <authorList>
            <person name="Volokhov D.V."/>
            <person name="Furtak V.A."/>
            <person name="Zagorodnyaya T.A."/>
        </authorList>
    </citation>
    <scope>NUCLEOTIDE SEQUENCE [LARGE SCALE GENOMIC DNA]</scope>
    <source>
        <strain evidence="10">92-19</strain>
    </source>
</reference>
<dbReference type="PROSITE" id="PS50928">
    <property type="entry name" value="ABC_TM1"/>
    <property type="match status" value="1"/>
</dbReference>
<dbReference type="InterPro" id="IPR035906">
    <property type="entry name" value="MetI-like_sf"/>
</dbReference>
<keyword evidence="4 7" id="KW-0812">Transmembrane</keyword>